<organism evidence="1 2">
    <name type="scientific">Cephalotus follicularis</name>
    <name type="common">Albany pitcher plant</name>
    <dbReference type="NCBI Taxonomy" id="3775"/>
    <lineage>
        <taxon>Eukaryota</taxon>
        <taxon>Viridiplantae</taxon>
        <taxon>Streptophyta</taxon>
        <taxon>Embryophyta</taxon>
        <taxon>Tracheophyta</taxon>
        <taxon>Spermatophyta</taxon>
        <taxon>Magnoliopsida</taxon>
        <taxon>eudicotyledons</taxon>
        <taxon>Gunneridae</taxon>
        <taxon>Pentapetalae</taxon>
        <taxon>rosids</taxon>
        <taxon>fabids</taxon>
        <taxon>Oxalidales</taxon>
        <taxon>Cephalotaceae</taxon>
        <taxon>Cephalotus</taxon>
    </lineage>
</organism>
<gene>
    <name evidence="1" type="ORF">CFOL_v3_29308</name>
</gene>
<dbReference type="Proteomes" id="UP000187406">
    <property type="component" value="Unassembled WGS sequence"/>
</dbReference>
<dbReference type="EMBL" id="BDDD01003709">
    <property type="protein sequence ID" value="GAV85874.1"/>
    <property type="molecule type" value="Genomic_DNA"/>
</dbReference>
<dbReference type="AlphaFoldDB" id="A0A1Q3D090"/>
<evidence type="ECO:0000313" key="2">
    <source>
        <dbReference type="Proteomes" id="UP000187406"/>
    </source>
</evidence>
<reference evidence="2" key="1">
    <citation type="submission" date="2016-04" db="EMBL/GenBank/DDBJ databases">
        <title>Cephalotus genome sequencing.</title>
        <authorList>
            <person name="Fukushima K."/>
            <person name="Hasebe M."/>
            <person name="Fang X."/>
        </authorList>
    </citation>
    <scope>NUCLEOTIDE SEQUENCE [LARGE SCALE GENOMIC DNA]</scope>
    <source>
        <strain evidence="2">cv. St1</strain>
    </source>
</reference>
<protein>
    <submittedName>
        <fullName evidence="1">Uncharacterized protein</fullName>
    </submittedName>
</protein>
<sequence>MSVDRSWMRKRLRIGEARGEDMAKIYFDSHLKKKENIDPPSVVVENIKRYRATTWSTGQIVEGPEGHRAVPLDAEAFTEATEGPRKGKIRGYMTSKKILSQALRAPLAIDDQSQFSCSSQAPLTSPGVDVGIRSKTGELEDQVARLEAKMASLPALMAQMIEMMDARKASQSG</sequence>
<evidence type="ECO:0000313" key="1">
    <source>
        <dbReference type="EMBL" id="GAV85874.1"/>
    </source>
</evidence>
<comment type="caution">
    <text evidence="1">The sequence shown here is derived from an EMBL/GenBank/DDBJ whole genome shotgun (WGS) entry which is preliminary data.</text>
</comment>
<accession>A0A1Q3D090</accession>
<keyword evidence="2" id="KW-1185">Reference proteome</keyword>
<dbReference type="OrthoDB" id="1752401at2759"/>
<dbReference type="InParanoid" id="A0A1Q3D090"/>
<proteinExistence type="predicted"/>
<name>A0A1Q3D090_CEPFO</name>